<dbReference type="InterPro" id="IPR014031">
    <property type="entry name" value="Ketoacyl_synth_C"/>
</dbReference>
<evidence type="ECO:0000256" key="3">
    <source>
        <dbReference type="ARBA" id="ARBA00022679"/>
    </source>
</evidence>
<dbReference type="GO" id="GO:0004315">
    <property type="term" value="F:3-oxoacyl-[acyl-carrier-protein] synthase activity"/>
    <property type="evidence" value="ECO:0007669"/>
    <property type="project" value="UniProtKB-EC"/>
</dbReference>
<dbReference type="SUPFAM" id="SSF53901">
    <property type="entry name" value="Thiolase-like"/>
    <property type="match status" value="2"/>
</dbReference>
<comment type="caution">
    <text evidence="6">The sequence shown here is derived from an EMBL/GenBank/DDBJ whole genome shotgun (WGS) entry which is preliminary data.</text>
</comment>
<reference evidence="6" key="1">
    <citation type="submission" date="2021-12" db="EMBL/GenBank/DDBJ databases">
        <authorList>
            <person name="Rodrigo-Torres L."/>
            <person name="Arahal R. D."/>
            <person name="Lucena T."/>
        </authorList>
    </citation>
    <scope>NUCLEOTIDE SEQUENCE</scope>
    <source>
        <strain evidence="6">CECT 8267</strain>
    </source>
</reference>
<dbReference type="PANTHER" id="PTHR11712:SF320">
    <property type="entry name" value="BETA-KETOACYL SYNTHASE"/>
    <property type="match status" value="1"/>
</dbReference>
<name>A0ABM9AE81_9GAMM</name>
<dbReference type="InterPro" id="IPR014030">
    <property type="entry name" value="Ketoacyl_synth_N"/>
</dbReference>
<dbReference type="RefSeq" id="WP_237444157.1">
    <property type="nucleotide sequence ID" value="NZ_CAKLPX010000001.1"/>
</dbReference>
<gene>
    <name evidence="6" type="primary">fabF_3</name>
    <name evidence="6" type="ORF">SIN8267_01616</name>
</gene>
<keyword evidence="3 4" id="KW-0808">Transferase</keyword>
<dbReference type="SMART" id="SM00825">
    <property type="entry name" value="PKS_KS"/>
    <property type="match status" value="1"/>
</dbReference>
<organism evidence="6 7">
    <name type="scientific">Sinobacterium norvegicum</name>
    <dbReference type="NCBI Taxonomy" id="1641715"/>
    <lineage>
        <taxon>Bacteria</taxon>
        <taxon>Pseudomonadati</taxon>
        <taxon>Pseudomonadota</taxon>
        <taxon>Gammaproteobacteria</taxon>
        <taxon>Cellvibrionales</taxon>
        <taxon>Spongiibacteraceae</taxon>
        <taxon>Sinobacterium</taxon>
    </lineage>
</organism>
<keyword evidence="7" id="KW-1185">Reference proteome</keyword>
<dbReference type="InterPro" id="IPR000794">
    <property type="entry name" value="Beta-ketoacyl_synthase"/>
</dbReference>
<dbReference type="PROSITE" id="PS00606">
    <property type="entry name" value="KS3_1"/>
    <property type="match status" value="1"/>
</dbReference>
<dbReference type="InterPro" id="IPR018201">
    <property type="entry name" value="Ketoacyl_synth_AS"/>
</dbReference>
<evidence type="ECO:0000259" key="5">
    <source>
        <dbReference type="PROSITE" id="PS52004"/>
    </source>
</evidence>
<protein>
    <submittedName>
        <fullName evidence="6">3-oxoacyl-[acyl-carrier-protein] synthase 2</fullName>
        <ecNumber evidence="6">2.3.1.179</ecNumber>
    </submittedName>
</protein>
<accession>A0ABM9AE81</accession>
<sequence>MKSNNSLKPAYIHGLGVLNALGANSAEVASALLTNQRDGMVLDTQYLLANQACYVGKVAAELPVIEGLQHNCRNNRLAIAALDQFRPAFDRAVERFGRDRIAVVTGTSTSGVDCAEGAFEAVQRSGSVGAGFHYSQAEIGGLSEFLKHHLNLAGPAYTISTACSSSGRALLSAQRLLSSGLVDAVIAGGVDSLCQLTLNGFNALDSLSADLCRPMAKHRNGISIGEGAALFLLTREPSDVAVVAVGDSSDAHHISAPCPDGSGAEEAMRKALSLANIAPDQIDYINLHGTATPLNDAMESAAVYRLFGADVPCSSTKSMIGHTLGAAAAQEVGLCYLALMADEPFAPAHNDLAAGERDTDLAPIKLATGEKIEGRYVLSNSFAFGGNNVSVILAKQQRDD</sequence>
<dbReference type="NCBIfam" id="NF006618">
    <property type="entry name" value="PRK09185.1"/>
    <property type="match status" value="1"/>
</dbReference>
<comment type="similarity">
    <text evidence="2 4">Belongs to the thiolase-like superfamily. Beta-ketoacyl-ACP synthases family.</text>
</comment>
<keyword evidence="6" id="KW-0012">Acyltransferase</keyword>
<dbReference type="PROSITE" id="PS52004">
    <property type="entry name" value="KS3_2"/>
    <property type="match status" value="1"/>
</dbReference>
<evidence type="ECO:0000313" key="7">
    <source>
        <dbReference type="Proteomes" id="UP000838100"/>
    </source>
</evidence>
<dbReference type="CDD" id="cd00834">
    <property type="entry name" value="KAS_I_II"/>
    <property type="match status" value="1"/>
</dbReference>
<dbReference type="InterPro" id="IPR020841">
    <property type="entry name" value="PKS_Beta-ketoAc_synthase_dom"/>
</dbReference>
<evidence type="ECO:0000256" key="2">
    <source>
        <dbReference type="ARBA" id="ARBA00008467"/>
    </source>
</evidence>
<comment type="pathway">
    <text evidence="1">Lipid metabolism; fatty acid biosynthesis.</text>
</comment>
<dbReference type="Pfam" id="PF02801">
    <property type="entry name" value="Ketoacyl-synt_C"/>
    <property type="match status" value="1"/>
</dbReference>
<evidence type="ECO:0000256" key="4">
    <source>
        <dbReference type="RuleBase" id="RU003694"/>
    </source>
</evidence>
<dbReference type="EC" id="2.3.1.179" evidence="6"/>
<proteinExistence type="inferred from homology"/>
<evidence type="ECO:0000313" key="6">
    <source>
        <dbReference type="EMBL" id="CAH0991510.1"/>
    </source>
</evidence>
<dbReference type="EMBL" id="CAKLPX010000001">
    <property type="protein sequence ID" value="CAH0991510.1"/>
    <property type="molecule type" value="Genomic_DNA"/>
</dbReference>
<dbReference type="InterPro" id="IPR016039">
    <property type="entry name" value="Thiolase-like"/>
</dbReference>
<dbReference type="PANTHER" id="PTHR11712">
    <property type="entry name" value="POLYKETIDE SYNTHASE-RELATED"/>
    <property type="match status" value="1"/>
</dbReference>
<dbReference type="Pfam" id="PF00109">
    <property type="entry name" value="ketoacyl-synt"/>
    <property type="match status" value="1"/>
</dbReference>
<evidence type="ECO:0000256" key="1">
    <source>
        <dbReference type="ARBA" id="ARBA00005194"/>
    </source>
</evidence>
<dbReference type="Proteomes" id="UP000838100">
    <property type="component" value="Unassembled WGS sequence"/>
</dbReference>
<feature type="domain" description="Ketosynthase family 3 (KS3)" evidence="5">
    <location>
        <begin position="7"/>
        <end position="395"/>
    </location>
</feature>
<dbReference type="Gene3D" id="3.40.47.10">
    <property type="match status" value="2"/>
</dbReference>